<dbReference type="Pfam" id="PF08314">
    <property type="entry name" value="Sec39"/>
    <property type="match status" value="1"/>
</dbReference>
<dbReference type="GO" id="GO:0006890">
    <property type="term" value="P:retrograde vesicle-mediated transport, Golgi to endoplasmic reticulum"/>
    <property type="evidence" value="ECO:0007669"/>
    <property type="project" value="InterPro"/>
</dbReference>
<keyword evidence="3" id="KW-0256">Endoplasmic reticulum</keyword>
<evidence type="ECO:0000256" key="5">
    <source>
        <dbReference type="SAM" id="MobiDB-lite"/>
    </source>
</evidence>
<protein>
    <recommendedName>
        <fullName evidence="6">Sec39 domain-containing protein</fullName>
    </recommendedName>
</protein>
<dbReference type="EMBL" id="JANBUO010000517">
    <property type="protein sequence ID" value="KAJ2803496.1"/>
    <property type="molecule type" value="Genomic_DNA"/>
</dbReference>
<keyword evidence="8" id="KW-1185">Reference proteome</keyword>
<comment type="caution">
    <text evidence="7">The sequence shown here is derived from an EMBL/GenBank/DDBJ whole genome shotgun (WGS) entry which is preliminary data.</text>
</comment>
<evidence type="ECO:0000256" key="1">
    <source>
        <dbReference type="ARBA" id="ARBA00004240"/>
    </source>
</evidence>
<keyword evidence="2" id="KW-0813">Transport</keyword>
<sequence>MMDRALMTGQQIPMLYEINQMDDDAIVEWVAGLGTKAADALPSSDSELRTAWNAWWAQNMMGAEMAEVVQQCSAWFDDAVLVAAVFAVGAPCSEYPAAAHTLAVLAARHSVEKKADTVELEDSALKLLNEATVPAIIDRLQSINITALIAPGMALAHAAELLGTLGHDADMASLVACQGNIRAQQRLLTQCTIHAQREPSALNTLQSLCGLGLFSSLPEDAAALTLLRGHLRRSQFDAARVLLANDPPIADGAAIRDAVREAAQELFDNAETGCRDVGLVRDATQCLDLLGPMWQDDAAVRRERLLIDAAHLTWSLAPSGSSEPVAPIEIRLGSDPIALLRLVLSRSPGIYRKQRVVRELGAVLLKLSGDSNATASGDLQIHSASDALVVVAVLEAALAVGDHQFAHRATRLLIGARHVLGNCMAAVEESRARKLLLLRDDAVELRMEARAAEDAWRAAAQLAQQWSGGAASERQEAVSLALRLCPAAEIPALLLLWDCLQGADGSAPVVSAETQVHDLLIGQEPTVSVEEVDPETMHTFDPAILRRALQAAGPGGADGQRAQLLIEWLVFSLTTDTQPTTPAAQRLSKRMENEIVRTLAPNALEALHARVLDKLDQRSFERVHRFYTFYARCSTEKADQARVRAELAQRLAESPASLKSLAFDQWVQVALAPASELLPRPLPPAHVPSLLALSPLLARICVLPEVDPPGVEATAPESTELCSALCLRLLLDAIREGDADVLSLLLDDCVQNLTAKDMALVAGTVAFDAEARSLPLGARRECADRCYKGLSSEDTGVKSQLDSACLFLGFLGELELLCDPYTSTPLSPLWVTRFDKIGDAGSEFGWQCFSLLRAMVTDNVPAYVVCQTYDYALGLLAQIRVEWTLGDVYADALRNSVDTTDIVGICEETLALCSTKHDDNAIGRVLGPLQDGLGKEMQRAIQDATRDSSTRLGLLDIYDRYLQKRHPITDTDALRLRLLAEKYWGIADLDQQGSLTDLEPRLECWKRLLAETPVEDCAAKLEALGTLLLNWAETAQGDKVESCLVQWVVRAIECECPQLVLVAVGAARAQFTHTVGTRLFEAMEERAHEEPMLVQPLALVALAFPDPQWAEPCMGLVIHTMLSSEDMQEELKQEGEEEEEDPWAIDDALQEEAPVDNTEILRARQAILSSTELHIAIAARGYIAACVACPALLDALRNTLLRATLCSDACKVLLDMAGGRDALLCGVLHALVDAGAELSALAWIYEFLDVPRSCRFAADVGTVRQWLRHVDALLGHTGTDTAVVNTETVAAKSMEEDVAARSIEEDMAEAESTDAASGWGDDDIDLDADLENL</sequence>
<reference evidence="7" key="1">
    <citation type="submission" date="2022-07" db="EMBL/GenBank/DDBJ databases">
        <title>Phylogenomic reconstructions and comparative analyses of Kickxellomycotina fungi.</title>
        <authorList>
            <person name="Reynolds N.K."/>
            <person name="Stajich J.E."/>
            <person name="Barry K."/>
            <person name="Grigoriev I.V."/>
            <person name="Crous P."/>
            <person name="Smith M.E."/>
        </authorList>
    </citation>
    <scope>NUCLEOTIDE SEQUENCE</scope>
    <source>
        <strain evidence="7">NRRL 1565</strain>
    </source>
</reference>
<dbReference type="Proteomes" id="UP001140094">
    <property type="component" value="Unassembled WGS sequence"/>
</dbReference>
<evidence type="ECO:0000313" key="7">
    <source>
        <dbReference type="EMBL" id="KAJ2803496.1"/>
    </source>
</evidence>
<feature type="domain" description="Sec39" evidence="6">
    <location>
        <begin position="179"/>
        <end position="497"/>
    </location>
</feature>
<feature type="compositionally biased region" description="Acidic residues" evidence="5">
    <location>
        <begin position="1320"/>
        <end position="1333"/>
    </location>
</feature>
<evidence type="ECO:0000256" key="3">
    <source>
        <dbReference type="ARBA" id="ARBA00022824"/>
    </source>
</evidence>
<dbReference type="OrthoDB" id="27490at2759"/>
<dbReference type="InterPro" id="IPR013244">
    <property type="entry name" value="Sec39_domain"/>
</dbReference>
<comment type="subcellular location">
    <subcellularLocation>
        <location evidence="1">Endoplasmic reticulum</location>
    </subcellularLocation>
</comment>
<evidence type="ECO:0000256" key="2">
    <source>
        <dbReference type="ARBA" id="ARBA00022448"/>
    </source>
</evidence>
<dbReference type="GO" id="GO:0000149">
    <property type="term" value="F:SNARE binding"/>
    <property type="evidence" value="ECO:0007669"/>
    <property type="project" value="TreeGrafter"/>
</dbReference>
<dbReference type="PANTHER" id="PTHR15922">
    <property type="entry name" value="NEUROBLASTOMA-AMPLIFIED SEQUENCE"/>
    <property type="match status" value="1"/>
</dbReference>
<evidence type="ECO:0000256" key="4">
    <source>
        <dbReference type="ARBA" id="ARBA00022927"/>
    </source>
</evidence>
<feature type="region of interest" description="Disordered" evidence="5">
    <location>
        <begin position="1304"/>
        <end position="1333"/>
    </location>
</feature>
<dbReference type="GO" id="GO:0015031">
    <property type="term" value="P:protein transport"/>
    <property type="evidence" value="ECO:0007669"/>
    <property type="project" value="UniProtKB-KW"/>
</dbReference>
<proteinExistence type="predicted"/>
<dbReference type="PANTHER" id="PTHR15922:SF2">
    <property type="entry name" value="NBAS SUBUNIT OF NRZ TETHERING COMPLEX"/>
    <property type="match status" value="1"/>
</dbReference>
<dbReference type="GO" id="GO:0070939">
    <property type="term" value="C:Dsl1/NZR complex"/>
    <property type="evidence" value="ECO:0007669"/>
    <property type="project" value="TreeGrafter"/>
</dbReference>
<evidence type="ECO:0000259" key="6">
    <source>
        <dbReference type="Pfam" id="PF08314"/>
    </source>
</evidence>
<evidence type="ECO:0000313" key="8">
    <source>
        <dbReference type="Proteomes" id="UP001140094"/>
    </source>
</evidence>
<gene>
    <name evidence="7" type="ORF">H4R20_002870</name>
</gene>
<keyword evidence="4" id="KW-0653">Protein transport</keyword>
<organism evidence="7 8">
    <name type="scientific">Coemansia guatemalensis</name>
    <dbReference type="NCBI Taxonomy" id="2761395"/>
    <lineage>
        <taxon>Eukaryota</taxon>
        <taxon>Fungi</taxon>
        <taxon>Fungi incertae sedis</taxon>
        <taxon>Zoopagomycota</taxon>
        <taxon>Kickxellomycotina</taxon>
        <taxon>Kickxellomycetes</taxon>
        <taxon>Kickxellales</taxon>
        <taxon>Kickxellaceae</taxon>
        <taxon>Coemansia</taxon>
    </lineage>
</organism>
<accession>A0A9W8LUL5</accession>
<name>A0A9W8LUL5_9FUNG</name>